<keyword evidence="2" id="KW-1185">Reference proteome</keyword>
<dbReference type="PANTHER" id="PTHR18976:SF34">
    <property type="entry name" value="LIPID-BINDING PROTEIN"/>
    <property type="match status" value="1"/>
</dbReference>
<dbReference type="PANTHER" id="PTHR18976">
    <property type="entry name" value="APOLIPOPROTEIN"/>
    <property type="match status" value="1"/>
</dbReference>
<dbReference type="VEuPathDB" id="PiroplasmaDB:BOVATA_040490"/>
<dbReference type="GeneID" id="39876326"/>
<evidence type="ECO:0000313" key="1">
    <source>
        <dbReference type="EMBL" id="GBE62556.1"/>
    </source>
</evidence>
<dbReference type="EMBL" id="BDSA01000005">
    <property type="protein sequence ID" value="GBE62556.1"/>
    <property type="molecule type" value="Genomic_DNA"/>
</dbReference>
<dbReference type="AlphaFoldDB" id="A0A2H6KHT6"/>
<sequence length="1158" mass="127081">MLRKQRCNIIGQAVGESRQAVARNITEALEAIVAMDTDLKKDLKSVKGDLGTLKGKISELGNGLEGDGKSNELVKDKLEALEKQKEQLEKVTGKPTGSIHMAMGQLEGNFKTHIQKPLNLAVSAVDEAIGTLGGKFDSKQNIAGIFEHIKSKVGEIKGTSTPKAGLEGIAAGLIHSYASGFAHNGKPGFNGIVTGWMEGTLGNNDHVLKPWLPKYVEDRNGKGRSSSEANRRRDEIISVRNGIIKSIEEKFKEAIEQAGQKVKLTDGKIQTTIESVKKACLHFVGELDQKLRDEGIGTLSQMIFEGIQNADKSGKDYLKVAVESTLLGLSATTSQVANEIDSILLGDYRIEKGSKRSIASELDRVVDETRKLDKQLTAATATNQGTDPNVSPAQAVDSKLAVVRKMVESQIENDFRTKVKQELAAAVDNLPTAVGEFNQQAQEQIKAAAKAAITAAAGQISNSADVSDIKLGKHLMEKFEEAHGKIKSGLESQLQGKVDDHIGKDDPPGQQGGTISDLAKNNFTSYEKHVVQEKIKTGNLKGEQGEGLLPEAIGNIKTVGLKELTIIDKNGGAGGVKITDQTFEVPFKEITKQLEEIKKLVDGASFMDDNGRGVKAFLNELKAGLNDKALLGSAKGLETIRSAIDGLQTTTFTKQPAAIGQAVTQIKAQLGELRGKLKNTNKDDVIQRLTDLQSNGLDGKNTWKQVNGQPLSDLGKIHGDLQEQNEQLGNQTKAIDSALRAIAWELPTIKIILDNALVENDLVDNLKKLQHRIGKGKKVGLQAIYNVIAGLQKDPFNTQPKTIEQAKQQIVKELTALRDVLQGRPGEDVINALNDLMDNGLSGKPWKSKNSLKSIEDELQHQQNTLSLQPKNIDQGVAQITGELQRLQKQLNTEVTDKLKKLKEHGLNEGKQPWTFDDKNLNGIQKITTDIVTIKTENVEDVRHYVVALCSAVRHNARDLRDILQEVKEIMLDKELRKIYSDIYNLLFGPLDNVIQLLKKFDKYAAEAAKRIIADLHAFVNKEVKAAEETLIGEARRQYVSNIKEALKLFAQKVEEELSPLPPLINEDLQMGYKGFMIQVEGEICVNINRLKDVKSRELQALSSAFGHFFGTLNEHLRKEIERLKKHGDDEKNSSPPATYCPRLGRGLHLGRWEGQGF</sequence>
<dbReference type="InterPro" id="IPR050163">
    <property type="entry name" value="Apolipoprotein_A1/A4/E"/>
</dbReference>
<dbReference type="RefSeq" id="XP_028868799.1">
    <property type="nucleotide sequence ID" value="XM_029012966.1"/>
</dbReference>
<gene>
    <name evidence="1" type="ORF">BOVATA_040490</name>
</gene>
<accession>A0A2H6KHT6</accession>
<reference evidence="1 2" key="1">
    <citation type="journal article" date="2017" name="BMC Genomics">
        <title>Whole-genome assembly of Babesia ovata and comparative genomics between closely related pathogens.</title>
        <authorList>
            <person name="Yamagishi J."/>
            <person name="Asada M."/>
            <person name="Hakimi H."/>
            <person name="Tanaka T.Q."/>
            <person name="Sugimoto C."/>
            <person name="Kawazu S."/>
        </authorList>
    </citation>
    <scope>NUCLEOTIDE SEQUENCE [LARGE SCALE GENOMIC DNA]</scope>
    <source>
        <strain evidence="1 2">Miyake</strain>
    </source>
</reference>
<evidence type="ECO:0000313" key="2">
    <source>
        <dbReference type="Proteomes" id="UP000236319"/>
    </source>
</evidence>
<proteinExistence type="predicted"/>
<protein>
    <submittedName>
        <fullName evidence="1">Extracellular matrix-binding ebh, putative</fullName>
    </submittedName>
</protein>
<dbReference type="Proteomes" id="UP000236319">
    <property type="component" value="Unassembled WGS sequence"/>
</dbReference>
<comment type="caution">
    <text evidence="1">The sequence shown here is derived from an EMBL/GenBank/DDBJ whole genome shotgun (WGS) entry which is preliminary data.</text>
</comment>
<name>A0A2H6KHT6_9APIC</name>
<organism evidence="1 2">
    <name type="scientific">Babesia ovata</name>
    <dbReference type="NCBI Taxonomy" id="189622"/>
    <lineage>
        <taxon>Eukaryota</taxon>
        <taxon>Sar</taxon>
        <taxon>Alveolata</taxon>
        <taxon>Apicomplexa</taxon>
        <taxon>Aconoidasida</taxon>
        <taxon>Piroplasmida</taxon>
        <taxon>Babesiidae</taxon>
        <taxon>Babesia</taxon>
    </lineage>
</organism>